<feature type="transmembrane region" description="Helical" evidence="1">
    <location>
        <begin position="238"/>
        <end position="256"/>
    </location>
</feature>
<keyword evidence="1" id="KW-1133">Transmembrane helix</keyword>
<sequence>MGVFYGTLASTYLFYLLARLEYDRKFKLAAIFWSILVAIILVLVSGLRSGIGDTPFYMHSFEILANNPASFKFEGDFALDFMSLLLMQISTDPQILIFTTALITNLVNVIMFNRYRSYLELQVYMYITSGYYIVTMNGLRQCLAAALLFACTKFIEEGKFVKYSICVLLISTFHGSAVMMIPLYFVVRQKAWSKKMWIFIALGVVGVLLYDYISPILFKALENTQYSGYSEFDEGGSSFMRLVVNMVPIILAYLKRKEISEQWNKGDIFVNISIINAMFVGLGMFNWIFNRLTLYLQLYNFVLVPYIIKNCFKGKERRMIYFIFIICYFIFFYYENGMGTSNLYSTKYRLYDLFYILN</sequence>
<organism evidence="2 3">
    <name type="scientific">Clostridium hominis</name>
    <dbReference type="NCBI Taxonomy" id="2763036"/>
    <lineage>
        <taxon>Bacteria</taxon>
        <taxon>Bacillati</taxon>
        <taxon>Bacillota</taxon>
        <taxon>Clostridia</taxon>
        <taxon>Eubacteriales</taxon>
        <taxon>Clostridiaceae</taxon>
        <taxon>Clostridium</taxon>
    </lineage>
</organism>
<protein>
    <submittedName>
        <fullName evidence="2">EpsG family protein</fullName>
    </submittedName>
</protein>
<dbReference type="RefSeq" id="WP_186860658.1">
    <property type="nucleotide sequence ID" value="NZ_JACOOO010000037.1"/>
</dbReference>
<feature type="transmembrane region" description="Helical" evidence="1">
    <location>
        <begin position="28"/>
        <end position="51"/>
    </location>
</feature>
<dbReference type="Proteomes" id="UP000596929">
    <property type="component" value="Unassembled WGS sequence"/>
</dbReference>
<feature type="transmembrane region" description="Helical" evidence="1">
    <location>
        <begin position="319"/>
        <end position="334"/>
    </location>
</feature>
<gene>
    <name evidence="2" type="ORF">H8S20_15535</name>
</gene>
<feature type="transmembrane region" description="Helical" evidence="1">
    <location>
        <begin position="161"/>
        <end position="185"/>
    </location>
</feature>
<name>A0ABR7DHE0_9CLOT</name>
<dbReference type="EMBL" id="JACOOO010000037">
    <property type="protein sequence ID" value="MBC5630273.1"/>
    <property type="molecule type" value="Genomic_DNA"/>
</dbReference>
<evidence type="ECO:0000256" key="1">
    <source>
        <dbReference type="SAM" id="Phobius"/>
    </source>
</evidence>
<proteinExistence type="predicted"/>
<dbReference type="InterPro" id="IPR049458">
    <property type="entry name" value="EpsG-like"/>
</dbReference>
<evidence type="ECO:0000313" key="3">
    <source>
        <dbReference type="Proteomes" id="UP000596929"/>
    </source>
</evidence>
<comment type="caution">
    <text evidence="2">The sequence shown here is derived from an EMBL/GenBank/DDBJ whole genome shotgun (WGS) entry which is preliminary data.</text>
</comment>
<keyword evidence="1" id="KW-0812">Transmembrane</keyword>
<feature type="transmembrane region" description="Helical" evidence="1">
    <location>
        <begin position="268"/>
        <end position="288"/>
    </location>
</feature>
<feature type="transmembrane region" description="Helical" evidence="1">
    <location>
        <begin position="294"/>
        <end position="312"/>
    </location>
</feature>
<dbReference type="Pfam" id="PF14897">
    <property type="entry name" value="EpsG"/>
    <property type="match status" value="1"/>
</dbReference>
<keyword evidence="1" id="KW-0472">Membrane</keyword>
<feature type="transmembrane region" description="Helical" evidence="1">
    <location>
        <begin position="197"/>
        <end position="218"/>
    </location>
</feature>
<evidence type="ECO:0000313" key="2">
    <source>
        <dbReference type="EMBL" id="MBC5630273.1"/>
    </source>
</evidence>
<feature type="transmembrane region" description="Helical" evidence="1">
    <location>
        <begin position="95"/>
        <end position="112"/>
    </location>
</feature>
<accession>A0ABR7DHE0</accession>
<reference evidence="2 3" key="1">
    <citation type="submission" date="2020-08" db="EMBL/GenBank/DDBJ databases">
        <title>Genome public.</title>
        <authorList>
            <person name="Liu C."/>
            <person name="Sun Q."/>
        </authorList>
    </citation>
    <scope>NUCLEOTIDE SEQUENCE [LARGE SCALE GENOMIC DNA]</scope>
    <source>
        <strain evidence="2 3">NSJ-6</strain>
    </source>
</reference>
<keyword evidence="3" id="KW-1185">Reference proteome</keyword>
<feature type="transmembrane region" description="Helical" evidence="1">
    <location>
        <begin position="124"/>
        <end position="149"/>
    </location>
</feature>